<feature type="compositionally biased region" description="Basic and acidic residues" evidence="1">
    <location>
        <begin position="189"/>
        <end position="198"/>
    </location>
</feature>
<proteinExistence type="predicted"/>
<feature type="compositionally biased region" description="Polar residues" evidence="1">
    <location>
        <begin position="151"/>
        <end position="160"/>
    </location>
</feature>
<gene>
    <name evidence="2" type="ORF">PYW07_009164</name>
</gene>
<evidence type="ECO:0000256" key="1">
    <source>
        <dbReference type="SAM" id="MobiDB-lite"/>
    </source>
</evidence>
<keyword evidence="3" id="KW-1185">Reference proteome</keyword>
<accession>A0AAD7YB25</accession>
<feature type="compositionally biased region" description="Polar residues" evidence="1">
    <location>
        <begin position="128"/>
        <end position="137"/>
    </location>
</feature>
<feature type="compositionally biased region" description="Basic and acidic residues" evidence="1">
    <location>
        <begin position="207"/>
        <end position="222"/>
    </location>
</feature>
<feature type="compositionally biased region" description="Polar residues" evidence="1">
    <location>
        <begin position="172"/>
        <end position="188"/>
    </location>
</feature>
<dbReference type="AlphaFoldDB" id="A0AAD7YB25"/>
<feature type="compositionally biased region" description="Low complexity" evidence="1">
    <location>
        <begin position="103"/>
        <end position="114"/>
    </location>
</feature>
<evidence type="ECO:0000313" key="3">
    <source>
        <dbReference type="Proteomes" id="UP001231518"/>
    </source>
</evidence>
<dbReference type="EMBL" id="JARGEI010000024">
    <property type="protein sequence ID" value="KAJ8709338.1"/>
    <property type="molecule type" value="Genomic_DNA"/>
</dbReference>
<dbReference type="Proteomes" id="UP001231518">
    <property type="component" value="Chromosome 22"/>
</dbReference>
<evidence type="ECO:0000313" key="2">
    <source>
        <dbReference type="EMBL" id="KAJ8709338.1"/>
    </source>
</evidence>
<name>A0AAD7YB25_MYTSE</name>
<protein>
    <submittedName>
        <fullName evidence="2">Uncharacterized protein</fullName>
    </submittedName>
</protein>
<sequence>MYYIYDDNPTLGFVSVDGGTFMQTGLSVGKPGRKQQFTGSYSSQKYQKINNEHVVDSHFKVLKTPTKQGITPAALDFGKPISLETGNTKAQRIVEEYRNTEAPKQWQQKPQHQQVTNIANSKQKDTKQITQTPNNTPVRGDYGSKPKEATSRTQSSNKKQIQPIRVKAVNVDYTNLMKQRNQDSGNNKKIQDVERSQRTQDGGRSQRQKDATRSQHTRDAAYDTKTAYVEMNVRKASSDPQKKVLYNNNRQSTSLTVMTPLDKRWPSTMTMDKTLHKTNGIAHDHNMQVMSRVLDSMTQKITDRRYKKSDYVNSDTEKRLGINYEKSKRSVVADNMRKYIGKDKIGKDLRNQQKQNSALARIGSHEESLEQEATPYAVFYRMNPETLDRQEGFMIMRSLETENGSKDVASKEKRLRITPFQEDAENMEFNQKNGGGTLHRKKLKNFSNYRNF</sequence>
<comment type="caution">
    <text evidence="2">The sequence shown here is derived from an EMBL/GenBank/DDBJ whole genome shotgun (WGS) entry which is preliminary data.</text>
</comment>
<feature type="region of interest" description="Disordered" evidence="1">
    <location>
        <begin position="100"/>
        <end position="226"/>
    </location>
</feature>
<organism evidence="2 3">
    <name type="scientific">Mythimna separata</name>
    <name type="common">Oriental armyworm</name>
    <name type="synonym">Pseudaletia separata</name>
    <dbReference type="NCBI Taxonomy" id="271217"/>
    <lineage>
        <taxon>Eukaryota</taxon>
        <taxon>Metazoa</taxon>
        <taxon>Ecdysozoa</taxon>
        <taxon>Arthropoda</taxon>
        <taxon>Hexapoda</taxon>
        <taxon>Insecta</taxon>
        <taxon>Pterygota</taxon>
        <taxon>Neoptera</taxon>
        <taxon>Endopterygota</taxon>
        <taxon>Lepidoptera</taxon>
        <taxon>Glossata</taxon>
        <taxon>Ditrysia</taxon>
        <taxon>Noctuoidea</taxon>
        <taxon>Noctuidae</taxon>
        <taxon>Noctuinae</taxon>
        <taxon>Hadenini</taxon>
        <taxon>Mythimna</taxon>
    </lineage>
</organism>
<reference evidence="2" key="1">
    <citation type="submission" date="2023-03" db="EMBL/GenBank/DDBJ databases">
        <title>Chromosome-level genomes of two armyworms, Mythimna separata and Mythimna loreyi, provide insights into the biosynthesis and reception of sex pheromones.</title>
        <authorList>
            <person name="Zhao H."/>
        </authorList>
    </citation>
    <scope>NUCLEOTIDE SEQUENCE</scope>
    <source>
        <strain evidence="2">BeijingLab</strain>
        <tissue evidence="2">Pupa</tissue>
    </source>
</reference>